<evidence type="ECO:0000256" key="1">
    <source>
        <dbReference type="SAM" id="MobiDB-lite"/>
    </source>
</evidence>
<gene>
    <name evidence="3" type="ORF">CGZ94_11375</name>
</gene>
<keyword evidence="2" id="KW-1133">Transmembrane helix</keyword>
<dbReference type="Proteomes" id="UP000215896">
    <property type="component" value="Unassembled WGS sequence"/>
</dbReference>
<reference evidence="3 4" key="1">
    <citation type="submission" date="2017-07" db="EMBL/GenBank/DDBJ databases">
        <title>Draft whole genome sequences of clinical Proprionibacteriaceae strains.</title>
        <authorList>
            <person name="Bernier A.-M."/>
            <person name="Bernard K."/>
            <person name="Domingo M.-C."/>
        </authorList>
    </citation>
    <scope>NUCLEOTIDE SEQUENCE [LARGE SCALE GENOMIC DNA]</scope>
    <source>
        <strain evidence="3 4">NML 030167</strain>
    </source>
</reference>
<dbReference type="AlphaFoldDB" id="A0A255GG97"/>
<name>A0A255GG97_9ACTN</name>
<dbReference type="EMBL" id="NMVO01000013">
    <property type="protein sequence ID" value="OYO13556.1"/>
    <property type="molecule type" value="Genomic_DNA"/>
</dbReference>
<organism evidence="3 4">
    <name type="scientific">Enemella evansiae</name>
    <dbReference type="NCBI Taxonomy" id="2016499"/>
    <lineage>
        <taxon>Bacteria</taxon>
        <taxon>Bacillati</taxon>
        <taxon>Actinomycetota</taxon>
        <taxon>Actinomycetes</taxon>
        <taxon>Propionibacteriales</taxon>
        <taxon>Propionibacteriaceae</taxon>
        <taxon>Enemella</taxon>
    </lineage>
</organism>
<keyword evidence="2" id="KW-0472">Membrane</keyword>
<keyword evidence="4" id="KW-1185">Reference proteome</keyword>
<feature type="region of interest" description="Disordered" evidence="1">
    <location>
        <begin position="75"/>
        <end position="104"/>
    </location>
</feature>
<feature type="transmembrane region" description="Helical" evidence="2">
    <location>
        <begin position="6"/>
        <end position="28"/>
    </location>
</feature>
<dbReference type="RefSeq" id="WP_094405673.1">
    <property type="nucleotide sequence ID" value="NZ_NMVO01000013.1"/>
</dbReference>
<comment type="caution">
    <text evidence="3">The sequence shown here is derived from an EMBL/GenBank/DDBJ whole genome shotgun (WGS) entry which is preliminary data.</text>
</comment>
<feature type="region of interest" description="Disordered" evidence="1">
    <location>
        <begin position="34"/>
        <end position="60"/>
    </location>
</feature>
<protein>
    <submittedName>
        <fullName evidence="3">Uncharacterized protein</fullName>
    </submittedName>
</protein>
<evidence type="ECO:0000313" key="4">
    <source>
        <dbReference type="Proteomes" id="UP000215896"/>
    </source>
</evidence>
<proteinExistence type="predicted"/>
<keyword evidence="2" id="KW-0812">Transmembrane</keyword>
<accession>A0A255GG97</accession>
<evidence type="ECO:0000256" key="2">
    <source>
        <dbReference type="SAM" id="Phobius"/>
    </source>
</evidence>
<sequence>MATWQWFVLAIPALVLVVSIVMIIRLLLGATQSPADEQEAAAQPAREQPAEESDPVELGAPFDALFVGEDEVAPERAADDQYRRSVSPAEPETVVPRRVTESPS</sequence>
<evidence type="ECO:0000313" key="3">
    <source>
        <dbReference type="EMBL" id="OYO13556.1"/>
    </source>
</evidence>